<organism evidence="2 3">
    <name type="scientific">Plakobranchus ocellatus</name>
    <dbReference type="NCBI Taxonomy" id="259542"/>
    <lineage>
        <taxon>Eukaryota</taxon>
        <taxon>Metazoa</taxon>
        <taxon>Spiralia</taxon>
        <taxon>Lophotrochozoa</taxon>
        <taxon>Mollusca</taxon>
        <taxon>Gastropoda</taxon>
        <taxon>Heterobranchia</taxon>
        <taxon>Euthyneura</taxon>
        <taxon>Panpulmonata</taxon>
        <taxon>Sacoglossa</taxon>
        <taxon>Placobranchoidea</taxon>
        <taxon>Plakobranchidae</taxon>
        <taxon>Plakobranchus</taxon>
    </lineage>
</organism>
<evidence type="ECO:0000313" key="2">
    <source>
        <dbReference type="EMBL" id="GFN81524.1"/>
    </source>
</evidence>
<comment type="caution">
    <text evidence="2">The sequence shown here is derived from an EMBL/GenBank/DDBJ whole genome shotgun (WGS) entry which is preliminary data.</text>
</comment>
<dbReference type="EMBL" id="BLXT01000945">
    <property type="protein sequence ID" value="GFN81524.1"/>
    <property type="molecule type" value="Genomic_DNA"/>
</dbReference>
<evidence type="ECO:0000256" key="1">
    <source>
        <dbReference type="SAM" id="MobiDB-lite"/>
    </source>
</evidence>
<sequence length="85" mass="9705">MISGFQARRQARAPVTGLDPATEGSLQISEQIRSPLCHHRPPSRIHLRIFLQIFGRFAIYNATRTQLKRGKRARLQEETSFNGFA</sequence>
<name>A0AAV3YFJ9_9GAST</name>
<reference evidence="2 3" key="1">
    <citation type="journal article" date="2021" name="Elife">
        <title>Chloroplast acquisition without the gene transfer in kleptoplastic sea slugs, Plakobranchus ocellatus.</title>
        <authorList>
            <person name="Maeda T."/>
            <person name="Takahashi S."/>
            <person name="Yoshida T."/>
            <person name="Shimamura S."/>
            <person name="Takaki Y."/>
            <person name="Nagai Y."/>
            <person name="Toyoda A."/>
            <person name="Suzuki Y."/>
            <person name="Arimoto A."/>
            <person name="Ishii H."/>
            <person name="Satoh N."/>
            <person name="Nishiyama T."/>
            <person name="Hasebe M."/>
            <person name="Maruyama T."/>
            <person name="Minagawa J."/>
            <person name="Obokata J."/>
            <person name="Shigenobu S."/>
        </authorList>
    </citation>
    <scope>NUCLEOTIDE SEQUENCE [LARGE SCALE GENOMIC DNA]</scope>
</reference>
<dbReference type="AlphaFoldDB" id="A0AAV3YFJ9"/>
<evidence type="ECO:0000313" key="3">
    <source>
        <dbReference type="Proteomes" id="UP000735302"/>
    </source>
</evidence>
<dbReference type="Proteomes" id="UP000735302">
    <property type="component" value="Unassembled WGS sequence"/>
</dbReference>
<feature type="region of interest" description="Disordered" evidence="1">
    <location>
        <begin position="1"/>
        <end position="24"/>
    </location>
</feature>
<gene>
    <name evidence="2" type="ORF">PoB_000803000</name>
</gene>
<proteinExistence type="predicted"/>
<accession>A0AAV3YFJ9</accession>
<keyword evidence="3" id="KW-1185">Reference proteome</keyword>
<protein>
    <submittedName>
        <fullName evidence="2">Uncharacterized protein</fullName>
    </submittedName>
</protein>